<protein>
    <submittedName>
        <fullName evidence="1">Condensation domain protein</fullName>
    </submittedName>
</protein>
<dbReference type="EMBL" id="JAOB01000092">
    <property type="protein sequence ID" value="EUA07763.1"/>
    <property type="molecule type" value="Genomic_DNA"/>
</dbReference>
<dbReference type="SUPFAM" id="SSF52777">
    <property type="entry name" value="CoA-dependent acyltransferases"/>
    <property type="match status" value="1"/>
</dbReference>
<accession>X7YMN4</accession>
<dbReference type="AlphaFoldDB" id="X7YMN4"/>
<proteinExistence type="predicted"/>
<comment type="caution">
    <text evidence="1">The sequence shown here is derived from an EMBL/GenBank/DDBJ whole genome shotgun (WGS) entry which is preliminary data.</text>
</comment>
<evidence type="ECO:0000313" key="1">
    <source>
        <dbReference type="EMBL" id="EUA07763.1"/>
    </source>
</evidence>
<dbReference type="InterPro" id="IPR023213">
    <property type="entry name" value="CAT-like_dom_sf"/>
</dbReference>
<name>X7YMN4_MYCXE</name>
<reference evidence="1" key="1">
    <citation type="submission" date="2014-01" db="EMBL/GenBank/DDBJ databases">
        <authorList>
            <person name="Brown-Elliot B."/>
            <person name="Wallace R."/>
            <person name="Lenaerts A."/>
            <person name="Ordway D."/>
            <person name="DeGroote M.A."/>
            <person name="Parker T."/>
            <person name="Sizemore C."/>
            <person name="Tallon L.J."/>
            <person name="Sadzewicz L.K."/>
            <person name="Sengamalay N."/>
            <person name="Fraser C.M."/>
            <person name="Hine E."/>
            <person name="Shefchek K.A."/>
            <person name="Das S.P."/>
            <person name="Tettelin H."/>
        </authorList>
    </citation>
    <scope>NUCLEOTIDE SEQUENCE [LARGE SCALE GENOMIC DNA]</scope>
    <source>
        <strain evidence="1">4042</strain>
    </source>
</reference>
<dbReference type="PATRIC" id="fig|1299334.3.peg.9668"/>
<dbReference type="Gene3D" id="3.30.559.10">
    <property type="entry name" value="Chloramphenicol acetyltransferase-like domain"/>
    <property type="match status" value="1"/>
</dbReference>
<gene>
    <name evidence="1" type="ORF">I553_9126</name>
</gene>
<sequence length="84" mass="9562">MSWRILLEDLNIAWAQHRKGQPVVLPTSGTSFAQWASLLAEHARDAAVVEQADAWRQVAATHLRCRQWNPTWTPSPLPGTYRRS</sequence>
<organism evidence="1">
    <name type="scientific">Mycobacterium xenopi 4042</name>
    <dbReference type="NCBI Taxonomy" id="1299334"/>
    <lineage>
        <taxon>Bacteria</taxon>
        <taxon>Bacillati</taxon>
        <taxon>Actinomycetota</taxon>
        <taxon>Actinomycetes</taxon>
        <taxon>Mycobacteriales</taxon>
        <taxon>Mycobacteriaceae</taxon>
        <taxon>Mycobacterium</taxon>
    </lineage>
</organism>